<proteinExistence type="predicted"/>
<dbReference type="InterPro" id="IPR038475">
    <property type="entry name" value="RecG_C_sf"/>
</dbReference>
<dbReference type="PANTHER" id="PTHR30595:SF6">
    <property type="entry name" value="SCHLAFEN ALBA-2 DOMAIN-CONTAINING PROTEIN"/>
    <property type="match status" value="1"/>
</dbReference>
<sequence>MERNMRITATKEEGRKDIPQFHMTAVFEAMVNAVVHRDYSMHGARIRLRLFADRLELSSPGSFPNTMTVDSLPYRQAARNEAVTVLSN</sequence>
<name>A0A450UJL7_9GAMM</name>
<dbReference type="Pfam" id="PF13749">
    <property type="entry name" value="HATPase_c_4"/>
    <property type="match status" value="1"/>
</dbReference>
<dbReference type="AlphaFoldDB" id="A0A450UJL7"/>
<keyword evidence="1" id="KW-0347">Helicase</keyword>
<organism evidence="1">
    <name type="scientific">Candidatus Kentrum sp. LFY</name>
    <dbReference type="NCBI Taxonomy" id="2126342"/>
    <lineage>
        <taxon>Bacteria</taxon>
        <taxon>Pseudomonadati</taxon>
        <taxon>Pseudomonadota</taxon>
        <taxon>Gammaproteobacteria</taxon>
        <taxon>Candidatus Kentrum</taxon>
    </lineage>
</organism>
<keyword evidence="1" id="KW-0547">Nucleotide-binding</keyword>
<dbReference type="GO" id="GO:0004386">
    <property type="term" value="F:helicase activity"/>
    <property type="evidence" value="ECO:0007669"/>
    <property type="project" value="UniProtKB-KW"/>
</dbReference>
<accession>A0A450UJL7</accession>
<gene>
    <name evidence="1" type="ORF">BECKLFY1418B_GA0070995_103828</name>
</gene>
<dbReference type="EMBL" id="CAADFF010000038">
    <property type="protein sequence ID" value="VFJ92735.1"/>
    <property type="molecule type" value="Genomic_DNA"/>
</dbReference>
<evidence type="ECO:0000313" key="1">
    <source>
        <dbReference type="EMBL" id="VFJ92735.1"/>
    </source>
</evidence>
<protein>
    <submittedName>
        <fullName evidence="1">ATP-dependent DNA helicase recG C-terminal</fullName>
    </submittedName>
</protein>
<keyword evidence="1" id="KW-0378">Hydrolase</keyword>
<dbReference type="Gene3D" id="3.30.565.60">
    <property type="match status" value="1"/>
</dbReference>
<dbReference type="PANTHER" id="PTHR30595">
    <property type="entry name" value="GLPR-RELATED TRANSCRIPTIONAL REPRESSOR"/>
    <property type="match status" value="1"/>
</dbReference>
<keyword evidence="1" id="KW-0067">ATP-binding</keyword>
<reference evidence="1" key="1">
    <citation type="submission" date="2019-02" db="EMBL/GenBank/DDBJ databases">
        <authorList>
            <person name="Gruber-Vodicka R. H."/>
            <person name="Seah K. B. B."/>
        </authorList>
    </citation>
    <scope>NUCLEOTIDE SEQUENCE</scope>
    <source>
        <strain evidence="1">BECK_M7</strain>
    </source>
</reference>